<sequence length="311" mass="35451">MFLKIESILAIFCQEENDLFKIMIAILELYWENEELTAVRHDWVHEHLRNLKVLHLGWHTPKQKYNLSGEWIEISPGEKVQWVFVGKNLNMIQPHALAAQKASCTLCSIQSSVANKKNQMILSLYSALMRPTWSTASSFGVHGHPRGYGPARLSPEEATKMIRGLKDLSQRERLRPLRVIVAKFFVLKRTLIFQSISHHHPDSTELCQVMLPSVQGLDLDRLDTWPAANHLEFNTSKCQVLHLDQGNPKDKHTLHGERIENIPAKKSFGDKKLDMNWPRALTAQKANYTVVIQSLVGSSCGRGFCTSALLW</sequence>
<keyword evidence="2" id="KW-1185">Reference proteome</keyword>
<reference evidence="1" key="1">
    <citation type="submission" date="2019-04" db="EMBL/GenBank/DDBJ databases">
        <title>Genome assembly of Zosterops borbonicus 15179.</title>
        <authorList>
            <person name="Leroy T."/>
            <person name="Anselmetti Y."/>
            <person name="Tilak M.-K."/>
            <person name="Nabholz B."/>
        </authorList>
    </citation>
    <scope>NUCLEOTIDE SEQUENCE</scope>
    <source>
        <strain evidence="1">HGM_15179</strain>
        <tissue evidence="1">Muscle</tissue>
    </source>
</reference>
<dbReference type="EMBL" id="SWJQ01000284">
    <property type="protein sequence ID" value="TRZ17138.1"/>
    <property type="molecule type" value="Genomic_DNA"/>
</dbReference>
<organism evidence="1 2">
    <name type="scientific">Zosterops borbonicus</name>
    <dbReference type="NCBI Taxonomy" id="364589"/>
    <lineage>
        <taxon>Eukaryota</taxon>
        <taxon>Metazoa</taxon>
        <taxon>Chordata</taxon>
        <taxon>Craniata</taxon>
        <taxon>Vertebrata</taxon>
        <taxon>Euteleostomi</taxon>
        <taxon>Archelosauria</taxon>
        <taxon>Archosauria</taxon>
        <taxon>Dinosauria</taxon>
        <taxon>Saurischia</taxon>
        <taxon>Theropoda</taxon>
        <taxon>Coelurosauria</taxon>
        <taxon>Aves</taxon>
        <taxon>Neognathae</taxon>
        <taxon>Neoaves</taxon>
        <taxon>Telluraves</taxon>
        <taxon>Australaves</taxon>
        <taxon>Passeriformes</taxon>
        <taxon>Sylvioidea</taxon>
        <taxon>Zosteropidae</taxon>
        <taxon>Zosterops</taxon>
    </lineage>
</organism>
<proteinExistence type="predicted"/>
<protein>
    <submittedName>
        <fullName evidence="1">Uncharacterized protein</fullName>
    </submittedName>
</protein>
<dbReference type="Proteomes" id="UP000796761">
    <property type="component" value="Unassembled WGS sequence"/>
</dbReference>
<gene>
    <name evidence="1" type="ORF">HGM15179_009962</name>
</gene>
<dbReference type="AlphaFoldDB" id="A0A8K1GFH1"/>
<name>A0A8K1GFH1_9PASS</name>
<comment type="caution">
    <text evidence="1">The sequence shown here is derived from an EMBL/GenBank/DDBJ whole genome shotgun (WGS) entry which is preliminary data.</text>
</comment>
<dbReference type="PANTHER" id="PTHR33332">
    <property type="entry name" value="REVERSE TRANSCRIPTASE DOMAIN-CONTAINING PROTEIN"/>
    <property type="match status" value="1"/>
</dbReference>
<evidence type="ECO:0000313" key="1">
    <source>
        <dbReference type="EMBL" id="TRZ17138.1"/>
    </source>
</evidence>
<accession>A0A8K1GFH1</accession>
<evidence type="ECO:0000313" key="2">
    <source>
        <dbReference type="Proteomes" id="UP000796761"/>
    </source>
</evidence>
<dbReference type="OrthoDB" id="10484669at2759"/>